<name>A0A9X2BFS6_9BACL</name>
<evidence type="ECO:0000313" key="1">
    <source>
        <dbReference type="EMBL" id="MCK6257592.1"/>
    </source>
</evidence>
<dbReference type="AlphaFoldDB" id="A0A9X2BFS6"/>
<dbReference type="Proteomes" id="UP001139011">
    <property type="component" value="Unassembled WGS sequence"/>
</dbReference>
<organism evidence="1 2">
    <name type="scientific">Fictibacillus marinisediminis</name>
    <dbReference type="NCBI Taxonomy" id="2878389"/>
    <lineage>
        <taxon>Bacteria</taxon>
        <taxon>Bacillati</taxon>
        <taxon>Bacillota</taxon>
        <taxon>Bacilli</taxon>
        <taxon>Bacillales</taxon>
        <taxon>Fictibacillaceae</taxon>
        <taxon>Fictibacillus</taxon>
    </lineage>
</organism>
<protein>
    <submittedName>
        <fullName evidence="1">Z-ring formation inhibitor MciZ</fullName>
    </submittedName>
</protein>
<dbReference type="Pfam" id="PF13072">
    <property type="entry name" value="MciZ"/>
    <property type="match status" value="1"/>
</dbReference>
<dbReference type="InterPro" id="IPR025177">
    <property type="entry name" value="MciZ"/>
</dbReference>
<dbReference type="RefSeq" id="WP_248253046.1">
    <property type="nucleotide sequence ID" value="NZ_JAIWJX010000002.1"/>
</dbReference>
<accession>A0A9X2BFS6</accession>
<keyword evidence="2" id="KW-1185">Reference proteome</keyword>
<reference evidence="1" key="1">
    <citation type="submission" date="2021-09" db="EMBL/GenBank/DDBJ databases">
        <title>Genome analysis of Fictibacillus sp. KIGAM418 isolated from marine sediment.</title>
        <authorList>
            <person name="Seo M.-J."/>
            <person name="Cho E.-S."/>
            <person name="Hwang C.Y."/>
        </authorList>
    </citation>
    <scope>NUCLEOTIDE SEQUENCE</scope>
    <source>
        <strain evidence="1">KIGAM418</strain>
    </source>
</reference>
<comment type="caution">
    <text evidence="1">The sequence shown here is derived from an EMBL/GenBank/DDBJ whole genome shotgun (WGS) entry which is preliminary data.</text>
</comment>
<evidence type="ECO:0000313" key="2">
    <source>
        <dbReference type="Proteomes" id="UP001139011"/>
    </source>
</evidence>
<dbReference type="EMBL" id="JAIWJX010000002">
    <property type="protein sequence ID" value="MCK6257592.1"/>
    <property type="molecule type" value="Genomic_DNA"/>
</dbReference>
<gene>
    <name evidence="1" type="ORF">LCY76_13435</name>
</gene>
<proteinExistence type="predicted"/>
<sequence>MKVYIQHNGVTMVGKAWQIKYMLKQYMKQHSTVKEWITSSPGHKR</sequence>